<dbReference type="PATRIC" id="fig|797209.4.peg.781"/>
<dbReference type="Gene3D" id="3.10.129.10">
    <property type="entry name" value="Hotdog Thioesterase"/>
    <property type="match status" value="1"/>
</dbReference>
<dbReference type="SUPFAM" id="SSF54637">
    <property type="entry name" value="Thioesterase/thiol ester dehydrase-isomerase"/>
    <property type="match status" value="1"/>
</dbReference>
<evidence type="ECO:0000313" key="3">
    <source>
        <dbReference type="EMBL" id="SHL21740.1"/>
    </source>
</evidence>
<dbReference type="RefSeq" id="WP_007977241.1">
    <property type="nucleotide sequence ID" value="NZ_AEMG01000003.1"/>
</dbReference>
<evidence type="ECO:0000259" key="1">
    <source>
        <dbReference type="Pfam" id="PF01575"/>
    </source>
</evidence>
<reference evidence="2 4" key="1">
    <citation type="journal article" date="2014" name="ISME J.">
        <title>Trehalose/2-sulfotrehalose biosynthesis and glycine-betaine uptake are widely spread mechanisms for osmoadaptation in the Halobacteriales.</title>
        <authorList>
            <person name="Youssef N.H."/>
            <person name="Savage-Ashlock K.N."/>
            <person name="McCully A.L."/>
            <person name="Luedtke B."/>
            <person name="Shaw E.I."/>
            <person name="Hoff W.D."/>
            <person name="Elshahed M.S."/>
        </authorList>
    </citation>
    <scope>NUCLEOTIDE SEQUENCE [LARGE SCALE GENOMIC DNA]</scope>
    <source>
        <strain evidence="2 4">DX253</strain>
    </source>
</reference>
<dbReference type="EMBL" id="FRAN01000005">
    <property type="protein sequence ID" value="SHL21740.1"/>
    <property type="molecule type" value="Genomic_DNA"/>
</dbReference>
<dbReference type="InterPro" id="IPR002539">
    <property type="entry name" value="MaoC-like_dom"/>
</dbReference>
<dbReference type="Proteomes" id="UP000003751">
    <property type="component" value="Unassembled WGS sequence"/>
</dbReference>
<proteinExistence type="predicted"/>
<keyword evidence="5" id="KW-1185">Reference proteome</keyword>
<sequence length="130" mass="13582">MPVASVGDSETATLELTQERIDRFAALTGDENPLHVDADYAEDGLFGGRVAHGALTASVVSAALAALPGDIVYLSQNIDFENPVRPGETVSATATVTEDLGTDRLAVEISAETDREVLSGEATVMSLPHE</sequence>
<dbReference type="Pfam" id="PF01575">
    <property type="entry name" value="MaoC_dehydratas"/>
    <property type="match status" value="1"/>
</dbReference>
<dbReference type="eggNOG" id="arCOG00778">
    <property type="taxonomic scope" value="Archaea"/>
</dbReference>
<evidence type="ECO:0000313" key="4">
    <source>
        <dbReference type="Proteomes" id="UP000003751"/>
    </source>
</evidence>
<protein>
    <submittedName>
        <fullName evidence="3">3-hydroxybutyryl-CoA dehydratase</fullName>
    </submittedName>
    <submittedName>
        <fullName evidence="2">MaoC family protein</fullName>
    </submittedName>
</protein>
<dbReference type="InterPro" id="IPR029069">
    <property type="entry name" value="HotDog_dom_sf"/>
</dbReference>
<evidence type="ECO:0000313" key="5">
    <source>
        <dbReference type="Proteomes" id="UP000184203"/>
    </source>
</evidence>
<dbReference type="GO" id="GO:0006633">
    <property type="term" value="P:fatty acid biosynthetic process"/>
    <property type="evidence" value="ECO:0007669"/>
    <property type="project" value="TreeGrafter"/>
</dbReference>
<dbReference type="EMBL" id="AEMG01000003">
    <property type="protein sequence ID" value="EFW93538.1"/>
    <property type="molecule type" value="Genomic_DNA"/>
</dbReference>
<accession>E7QPT5</accession>
<reference evidence="3" key="2">
    <citation type="submission" date="2016-11" db="EMBL/GenBank/DDBJ databases">
        <authorList>
            <person name="Jaros S."/>
            <person name="Januszkiewicz K."/>
            <person name="Wedrychowicz H."/>
        </authorList>
    </citation>
    <scope>NUCLEOTIDE SEQUENCE [LARGE SCALE GENOMIC DNA]</scope>
    <source>
        <strain evidence="3">DX253</strain>
    </source>
</reference>
<feature type="domain" description="MaoC-like" evidence="1">
    <location>
        <begin position="12"/>
        <end position="103"/>
    </location>
</feature>
<dbReference type="InterPro" id="IPR050965">
    <property type="entry name" value="UPF0336/Enoyl-CoA_hydratase"/>
</dbReference>
<evidence type="ECO:0000313" key="2">
    <source>
        <dbReference type="EMBL" id="EFW93538.1"/>
    </source>
</evidence>
<dbReference type="PANTHER" id="PTHR43437">
    <property type="entry name" value="HYDROXYACYL-THIOESTER DEHYDRATASE TYPE 2, MITOCHONDRIAL-RELATED"/>
    <property type="match status" value="1"/>
</dbReference>
<dbReference type="GO" id="GO:0019171">
    <property type="term" value="F:(3R)-hydroxyacyl-[acyl-carrier-protein] dehydratase activity"/>
    <property type="evidence" value="ECO:0007669"/>
    <property type="project" value="TreeGrafter"/>
</dbReference>
<reference evidence="5" key="3">
    <citation type="submission" date="2016-11" db="EMBL/GenBank/DDBJ databases">
        <authorList>
            <person name="Varghese N."/>
            <person name="Submissions S."/>
        </authorList>
    </citation>
    <scope>NUCLEOTIDE SEQUENCE [LARGE SCALE GENOMIC DNA]</scope>
    <source>
        <strain evidence="5">DX253</strain>
    </source>
</reference>
<gene>
    <name evidence="3" type="ORF">SAMN05444342_3306</name>
    <name evidence="2" type="ORF">ZOD2009_03967</name>
</gene>
<organism evidence="2 4">
    <name type="scientific">Haladaptatus paucihalophilus DX253</name>
    <dbReference type="NCBI Taxonomy" id="797209"/>
    <lineage>
        <taxon>Archaea</taxon>
        <taxon>Methanobacteriati</taxon>
        <taxon>Methanobacteriota</taxon>
        <taxon>Stenosarchaea group</taxon>
        <taxon>Halobacteria</taxon>
        <taxon>Halobacteriales</taxon>
        <taxon>Haladaptataceae</taxon>
        <taxon>Haladaptatus</taxon>
    </lineage>
</organism>
<dbReference type="STRING" id="797209.GCA_000376445_03714"/>
<dbReference type="OrthoDB" id="51509at2157"/>
<dbReference type="PANTHER" id="PTHR43437:SF3">
    <property type="entry name" value="HYDROXYACYL-THIOESTER DEHYDRATASE TYPE 2, MITOCHONDRIAL"/>
    <property type="match status" value="1"/>
</dbReference>
<dbReference type="AlphaFoldDB" id="E7QPT5"/>
<dbReference type="Proteomes" id="UP000184203">
    <property type="component" value="Unassembled WGS sequence"/>
</dbReference>
<name>E7QPT5_HALPU</name>